<evidence type="ECO:0000256" key="1">
    <source>
        <dbReference type="SAM" id="SignalP"/>
    </source>
</evidence>
<gene>
    <name evidence="2" type="ORF">HX795_23530</name>
</gene>
<dbReference type="Proteomes" id="UP000590218">
    <property type="component" value="Unassembled WGS sequence"/>
</dbReference>
<dbReference type="Gene3D" id="3.55.50.30">
    <property type="match status" value="1"/>
</dbReference>
<evidence type="ECO:0000313" key="3">
    <source>
        <dbReference type="Proteomes" id="UP000590218"/>
    </source>
</evidence>
<sequence length="56" mass="5809">MGALALLLLLVGITPASAAPSLLTLDLPAQDLEHALHAYSRATGMAVLVDRELTRG</sequence>
<keyword evidence="2" id="KW-0675">Receptor</keyword>
<proteinExistence type="predicted"/>
<dbReference type="EMBL" id="JACARL010000148">
    <property type="protein sequence ID" value="NWE85088.1"/>
    <property type="molecule type" value="Genomic_DNA"/>
</dbReference>
<comment type="caution">
    <text evidence="2">The sequence shown here is derived from an EMBL/GenBank/DDBJ whole genome shotgun (WGS) entry which is preliminary data.</text>
</comment>
<protein>
    <submittedName>
        <fullName evidence="2">TonB-dependent outer membrane receptor</fullName>
    </submittedName>
</protein>
<organism evidence="2 3">
    <name type="scientific">Pseudomonas edaphica</name>
    <dbReference type="NCBI Taxonomy" id="2006980"/>
    <lineage>
        <taxon>Bacteria</taxon>
        <taxon>Pseudomonadati</taxon>
        <taxon>Pseudomonadota</taxon>
        <taxon>Gammaproteobacteria</taxon>
        <taxon>Pseudomonadales</taxon>
        <taxon>Pseudomonadaceae</taxon>
        <taxon>Pseudomonas</taxon>
    </lineage>
</organism>
<feature type="chain" id="PRO_5031167076" evidence="1">
    <location>
        <begin position="19"/>
        <end position="56"/>
    </location>
</feature>
<feature type="non-terminal residue" evidence="2">
    <location>
        <position position="56"/>
    </location>
</feature>
<reference evidence="2 3" key="1">
    <citation type="submission" date="2020-04" db="EMBL/GenBank/DDBJ databases">
        <title>Molecular characterization of pseudomonads from Agaricus bisporus reveal novel blotch 2 pathogens in Western Europe.</title>
        <authorList>
            <person name="Taparia T."/>
            <person name="Krijger M."/>
            <person name="Haynes E."/>
            <person name="Elpinstone J.G."/>
            <person name="Noble R."/>
            <person name="Van Der Wolf J."/>
        </authorList>
    </citation>
    <scope>NUCLEOTIDE SEQUENCE [LARGE SCALE GENOMIC DNA]</scope>
    <source>
        <strain evidence="2 3">K6002</strain>
    </source>
</reference>
<evidence type="ECO:0000313" key="2">
    <source>
        <dbReference type="EMBL" id="NWE85088.1"/>
    </source>
</evidence>
<dbReference type="AlphaFoldDB" id="A0A7Y8FTS6"/>
<accession>A0A7Y8FTS6</accession>
<keyword evidence="1" id="KW-0732">Signal</keyword>
<name>A0A7Y8FTS6_9PSED</name>
<feature type="signal peptide" evidence="1">
    <location>
        <begin position="1"/>
        <end position="18"/>
    </location>
</feature>